<dbReference type="Pfam" id="PF01352">
    <property type="entry name" value="KRAB"/>
    <property type="match status" value="1"/>
</dbReference>
<evidence type="ECO:0000256" key="1">
    <source>
        <dbReference type="SAM" id="Phobius"/>
    </source>
</evidence>
<dbReference type="InterPro" id="IPR036051">
    <property type="entry name" value="KRAB_dom_sf"/>
</dbReference>
<dbReference type="SUPFAM" id="SSF109640">
    <property type="entry name" value="KRAB domain (Kruppel-associated box)"/>
    <property type="match status" value="1"/>
</dbReference>
<accession>A0A8D0E456</accession>
<protein>
    <recommendedName>
        <fullName evidence="2">KRAB domain-containing protein</fullName>
    </recommendedName>
</protein>
<keyword evidence="1" id="KW-0812">Transmembrane</keyword>
<evidence type="ECO:0000313" key="4">
    <source>
        <dbReference type="Proteomes" id="UP000694421"/>
    </source>
</evidence>
<keyword evidence="4" id="KW-1185">Reference proteome</keyword>
<dbReference type="PANTHER" id="PTHR23232:SF142">
    <property type="entry name" value="GASTRULA ZINC FINGER PROTEIN XLCGF57.1-LIKE-RELATED"/>
    <property type="match status" value="1"/>
</dbReference>
<evidence type="ECO:0000313" key="3">
    <source>
        <dbReference type="Ensembl" id="ENSSMRP00000025876.1"/>
    </source>
</evidence>
<dbReference type="PANTHER" id="PTHR23232">
    <property type="entry name" value="KRAB DOMAIN C2H2 ZINC FINGER"/>
    <property type="match status" value="1"/>
</dbReference>
<dbReference type="PROSITE" id="PS50805">
    <property type="entry name" value="KRAB"/>
    <property type="match status" value="1"/>
</dbReference>
<proteinExistence type="predicted"/>
<name>A0A8D0E456_SALMN</name>
<dbReference type="InterPro" id="IPR001909">
    <property type="entry name" value="KRAB"/>
</dbReference>
<keyword evidence="1" id="KW-0472">Membrane</keyword>
<dbReference type="SMART" id="SM00349">
    <property type="entry name" value="KRAB"/>
    <property type="match status" value="1"/>
</dbReference>
<keyword evidence="1" id="KW-1133">Transmembrane helix</keyword>
<feature type="domain" description="KRAB" evidence="2">
    <location>
        <begin position="6"/>
        <end position="98"/>
    </location>
</feature>
<dbReference type="Gene3D" id="6.10.140.140">
    <property type="match status" value="1"/>
</dbReference>
<feature type="transmembrane region" description="Helical" evidence="1">
    <location>
        <begin position="64"/>
        <end position="93"/>
    </location>
</feature>
<dbReference type="CDD" id="cd07765">
    <property type="entry name" value="KRAB_A-box"/>
    <property type="match status" value="1"/>
</dbReference>
<dbReference type="GeneTree" id="ENSGT00960000189292"/>
<reference evidence="3" key="1">
    <citation type="submission" date="2025-08" db="UniProtKB">
        <authorList>
            <consortium name="Ensembl"/>
        </authorList>
    </citation>
    <scope>IDENTIFICATION</scope>
</reference>
<dbReference type="AlphaFoldDB" id="A0A8D0E456"/>
<sequence length="98" mass="11053">SSGHPMSFEEVAVCFTEDEWVLLDPAQRALHREVMEENYTNLAFVGESAFGWIDGYADDTNNSMVLFLCICSILWKSLFVCMVLPITSCPCVLTIHRS</sequence>
<dbReference type="Proteomes" id="UP000694421">
    <property type="component" value="Unplaced"/>
</dbReference>
<evidence type="ECO:0000259" key="2">
    <source>
        <dbReference type="PROSITE" id="PS50805"/>
    </source>
</evidence>
<dbReference type="GO" id="GO:0006355">
    <property type="term" value="P:regulation of DNA-templated transcription"/>
    <property type="evidence" value="ECO:0007669"/>
    <property type="project" value="InterPro"/>
</dbReference>
<organism evidence="3 4">
    <name type="scientific">Salvator merianae</name>
    <name type="common">Argentine black and white tegu</name>
    <name type="synonym">Tupinambis merianae</name>
    <dbReference type="NCBI Taxonomy" id="96440"/>
    <lineage>
        <taxon>Eukaryota</taxon>
        <taxon>Metazoa</taxon>
        <taxon>Chordata</taxon>
        <taxon>Craniata</taxon>
        <taxon>Vertebrata</taxon>
        <taxon>Euteleostomi</taxon>
        <taxon>Lepidosauria</taxon>
        <taxon>Squamata</taxon>
        <taxon>Bifurcata</taxon>
        <taxon>Unidentata</taxon>
        <taxon>Episquamata</taxon>
        <taxon>Laterata</taxon>
        <taxon>Teiioidea</taxon>
        <taxon>Teiidae</taxon>
        <taxon>Salvator</taxon>
    </lineage>
</organism>
<dbReference type="InterPro" id="IPR050169">
    <property type="entry name" value="Krueppel_C2H2_ZnF"/>
</dbReference>
<reference evidence="3" key="2">
    <citation type="submission" date="2025-09" db="UniProtKB">
        <authorList>
            <consortium name="Ensembl"/>
        </authorList>
    </citation>
    <scope>IDENTIFICATION</scope>
</reference>
<dbReference type="Ensembl" id="ENSSMRT00000030263.1">
    <property type="protein sequence ID" value="ENSSMRP00000025876.1"/>
    <property type="gene ID" value="ENSSMRG00000019977.1"/>
</dbReference>